<sequence length="79" mass="8282">MSSSFTSTTPSCRKPACGPANLPHKDPAGEVASTSSGGTNLDLTSSGGARMGSTNLDGPMDFFKKMINRYRHFNGIGKE</sequence>
<feature type="compositionally biased region" description="Polar residues" evidence="1">
    <location>
        <begin position="32"/>
        <end position="56"/>
    </location>
</feature>
<comment type="caution">
    <text evidence="2">The sequence shown here is derived from an EMBL/GenBank/DDBJ whole genome shotgun (WGS) entry which is preliminary data.</text>
</comment>
<feature type="region of interest" description="Disordered" evidence="1">
    <location>
        <begin position="1"/>
        <end position="58"/>
    </location>
</feature>
<dbReference type="AlphaFoldDB" id="A0A921RY56"/>
<accession>A0A921RY56</accession>
<gene>
    <name evidence="2" type="ORF">BDA96_01G147100</name>
</gene>
<reference evidence="2" key="1">
    <citation type="journal article" date="2019" name="BMC Genomics">
        <title>A new reference genome for Sorghum bicolor reveals high levels of sequence similarity between sweet and grain genotypes: implications for the genetics of sugar metabolism.</title>
        <authorList>
            <person name="Cooper E.A."/>
            <person name="Brenton Z.W."/>
            <person name="Flinn B.S."/>
            <person name="Jenkins J."/>
            <person name="Shu S."/>
            <person name="Flowers D."/>
            <person name="Luo F."/>
            <person name="Wang Y."/>
            <person name="Xia P."/>
            <person name="Barry K."/>
            <person name="Daum C."/>
            <person name="Lipzen A."/>
            <person name="Yoshinaga Y."/>
            <person name="Schmutz J."/>
            <person name="Saski C."/>
            <person name="Vermerris W."/>
            <person name="Kresovich S."/>
        </authorList>
    </citation>
    <scope>NUCLEOTIDE SEQUENCE</scope>
</reference>
<evidence type="ECO:0000313" key="2">
    <source>
        <dbReference type="EMBL" id="KAG0548208.1"/>
    </source>
</evidence>
<proteinExistence type="predicted"/>
<evidence type="ECO:0000313" key="3">
    <source>
        <dbReference type="Proteomes" id="UP000807115"/>
    </source>
</evidence>
<name>A0A921RY56_SORBI</name>
<evidence type="ECO:0000256" key="1">
    <source>
        <dbReference type="SAM" id="MobiDB-lite"/>
    </source>
</evidence>
<protein>
    <submittedName>
        <fullName evidence="2">Uncharacterized protein</fullName>
    </submittedName>
</protein>
<dbReference type="EMBL" id="CM027680">
    <property type="protein sequence ID" value="KAG0548208.1"/>
    <property type="molecule type" value="Genomic_DNA"/>
</dbReference>
<feature type="compositionally biased region" description="Polar residues" evidence="1">
    <location>
        <begin position="1"/>
        <end position="11"/>
    </location>
</feature>
<reference evidence="2" key="2">
    <citation type="submission" date="2020-10" db="EMBL/GenBank/DDBJ databases">
        <authorList>
            <person name="Cooper E.A."/>
            <person name="Brenton Z.W."/>
            <person name="Flinn B.S."/>
            <person name="Jenkins J."/>
            <person name="Shu S."/>
            <person name="Flowers D."/>
            <person name="Luo F."/>
            <person name="Wang Y."/>
            <person name="Xia P."/>
            <person name="Barry K."/>
            <person name="Daum C."/>
            <person name="Lipzen A."/>
            <person name="Yoshinaga Y."/>
            <person name="Schmutz J."/>
            <person name="Saski C."/>
            <person name="Vermerris W."/>
            <person name="Kresovich S."/>
        </authorList>
    </citation>
    <scope>NUCLEOTIDE SEQUENCE</scope>
</reference>
<dbReference type="Proteomes" id="UP000807115">
    <property type="component" value="Chromosome 1"/>
</dbReference>
<organism evidence="2 3">
    <name type="scientific">Sorghum bicolor</name>
    <name type="common">Sorghum</name>
    <name type="synonym">Sorghum vulgare</name>
    <dbReference type="NCBI Taxonomy" id="4558"/>
    <lineage>
        <taxon>Eukaryota</taxon>
        <taxon>Viridiplantae</taxon>
        <taxon>Streptophyta</taxon>
        <taxon>Embryophyta</taxon>
        <taxon>Tracheophyta</taxon>
        <taxon>Spermatophyta</taxon>
        <taxon>Magnoliopsida</taxon>
        <taxon>Liliopsida</taxon>
        <taxon>Poales</taxon>
        <taxon>Poaceae</taxon>
        <taxon>PACMAD clade</taxon>
        <taxon>Panicoideae</taxon>
        <taxon>Andropogonodae</taxon>
        <taxon>Andropogoneae</taxon>
        <taxon>Sorghinae</taxon>
        <taxon>Sorghum</taxon>
    </lineage>
</organism>